<keyword evidence="3" id="KW-1185">Reference proteome</keyword>
<feature type="transmembrane region" description="Helical" evidence="1">
    <location>
        <begin position="59"/>
        <end position="79"/>
    </location>
</feature>
<dbReference type="EMBL" id="JBHPBY010000219">
    <property type="protein sequence ID" value="MFC1851725.1"/>
    <property type="molecule type" value="Genomic_DNA"/>
</dbReference>
<evidence type="ECO:0008006" key="4">
    <source>
        <dbReference type="Google" id="ProtNLM"/>
    </source>
</evidence>
<sequence length="176" mass="19664">MELKMDVQPSARAIIKNDSVAFLMLIGGPIFLAIGIFALVFGFLPDSDVLIGQQVNDTFAVSLCILAGILTVVLFVLLARRVSYFKTILLSGHRAVATIREIDFIKDRGWVVFEYEYQGHSYQTRATIMKNDLTRNISMGDELAIAINPDNPSQALLVILYCSQNQENKVRRLPIT</sequence>
<keyword evidence="1" id="KW-1133">Transmembrane helix</keyword>
<feature type="transmembrane region" description="Helical" evidence="1">
    <location>
        <begin position="20"/>
        <end position="44"/>
    </location>
</feature>
<reference evidence="2 3" key="1">
    <citation type="submission" date="2024-09" db="EMBL/GenBank/DDBJ databases">
        <title>Laminarin stimulates single cell rates of sulfate reduction while oxygen inhibits transcriptomic activity in coastal marine sediment.</title>
        <authorList>
            <person name="Lindsay M."/>
            <person name="Orcutt B."/>
            <person name="Emerson D."/>
            <person name="Stepanauskas R."/>
            <person name="D'Angelo T."/>
        </authorList>
    </citation>
    <scope>NUCLEOTIDE SEQUENCE [LARGE SCALE GENOMIC DNA]</scope>
    <source>
        <strain evidence="2">SAG AM-311-K15</strain>
    </source>
</reference>
<evidence type="ECO:0000256" key="1">
    <source>
        <dbReference type="SAM" id="Phobius"/>
    </source>
</evidence>
<name>A0ABV6YZV0_UNCC1</name>
<evidence type="ECO:0000313" key="3">
    <source>
        <dbReference type="Proteomes" id="UP001594351"/>
    </source>
</evidence>
<keyword evidence="1" id="KW-0472">Membrane</keyword>
<evidence type="ECO:0000313" key="2">
    <source>
        <dbReference type="EMBL" id="MFC1851725.1"/>
    </source>
</evidence>
<protein>
    <recommendedName>
        <fullName evidence="4">DUF3592 domain-containing protein</fullName>
    </recommendedName>
</protein>
<organism evidence="2 3">
    <name type="scientific">candidate division CSSED10-310 bacterium</name>
    <dbReference type="NCBI Taxonomy" id="2855610"/>
    <lineage>
        <taxon>Bacteria</taxon>
        <taxon>Bacteria division CSSED10-310</taxon>
    </lineage>
</organism>
<proteinExistence type="predicted"/>
<accession>A0ABV6YZV0</accession>
<comment type="caution">
    <text evidence="2">The sequence shown here is derived from an EMBL/GenBank/DDBJ whole genome shotgun (WGS) entry which is preliminary data.</text>
</comment>
<keyword evidence="1" id="KW-0812">Transmembrane</keyword>
<gene>
    <name evidence="2" type="ORF">ACFL27_16160</name>
</gene>
<dbReference type="Proteomes" id="UP001594351">
    <property type="component" value="Unassembled WGS sequence"/>
</dbReference>